<evidence type="ECO:0000313" key="3">
    <source>
        <dbReference type="Proteomes" id="UP000812031"/>
    </source>
</evidence>
<keyword evidence="1" id="KW-1133">Transmembrane helix</keyword>
<sequence>FENFIFRFLLVFLAVFQGTLRILRGAKVNYFFKSHKLFEIFFLKINLLFFSSLLVSIIKNLVAVAGAKVAPLFV</sequence>
<reference evidence="2 3" key="1">
    <citation type="submission" date="2021-07" db="EMBL/GenBank/DDBJ databases">
        <title>Flavobacterium sp. nov. isolated from sediment on the Taihu Lake.</title>
        <authorList>
            <person name="Qu J.-H."/>
        </authorList>
    </citation>
    <scope>NUCLEOTIDE SEQUENCE [LARGE SCALE GENOMIC DNA]</scope>
    <source>
        <strain evidence="2 3">NAS39</strain>
    </source>
</reference>
<gene>
    <name evidence="2" type="ORF">KZH69_19315</name>
</gene>
<name>A0ABS6Y129_9FLAO</name>
<evidence type="ECO:0000256" key="1">
    <source>
        <dbReference type="SAM" id="Phobius"/>
    </source>
</evidence>
<organism evidence="2 3">
    <name type="scientific">Flavobacterium taihuense</name>
    <dbReference type="NCBI Taxonomy" id="2857508"/>
    <lineage>
        <taxon>Bacteria</taxon>
        <taxon>Pseudomonadati</taxon>
        <taxon>Bacteroidota</taxon>
        <taxon>Flavobacteriia</taxon>
        <taxon>Flavobacteriales</taxon>
        <taxon>Flavobacteriaceae</taxon>
        <taxon>Flavobacterium</taxon>
    </lineage>
</organism>
<dbReference type="EMBL" id="JAHWYN010000030">
    <property type="protein sequence ID" value="MBW4362638.1"/>
    <property type="molecule type" value="Genomic_DNA"/>
</dbReference>
<protein>
    <submittedName>
        <fullName evidence="2">Uncharacterized protein</fullName>
    </submittedName>
</protein>
<comment type="caution">
    <text evidence="2">The sequence shown here is derived from an EMBL/GenBank/DDBJ whole genome shotgun (WGS) entry which is preliminary data.</text>
</comment>
<feature type="transmembrane region" description="Helical" evidence="1">
    <location>
        <begin position="45"/>
        <end position="67"/>
    </location>
</feature>
<dbReference type="RefSeq" id="WP_219319119.1">
    <property type="nucleotide sequence ID" value="NZ_JAHWYN010000030.1"/>
</dbReference>
<feature type="transmembrane region" description="Helical" evidence="1">
    <location>
        <begin position="6"/>
        <end position="24"/>
    </location>
</feature>
<dbReference type="Proteomes" id="UP000812031">
    <property type="component" value="Unassembled WGS sequence"/>
</dbReference>
<accession>A0ABS6Y129</accession>
<keyword evidence="1" id="KW-0472">Membrane</keyword>
<proteinExistence type="predicted"/>
<evidence type="ECO:0000313" key="2">
    <source>
        <dbReference type="EMBL" id="MBW4362638.1"/>
    </source>
</evidence>
<keyword evidence="1" id="KW-0812">Transmembrane</keyword>
<feature type="non-terminal residue" evidence="2">
    <location>
        <position position="1"/>
    </location>
</feature>
<keyword evidence="3" id="KW-1185">Reference proteome</keyword>